<keyword evidence="16 17" id="KW-0472">Membrane</keyword>
<evidence type="ECO:0000256" key="7">
    <source>
        <dbReference type="ARBA" id="ARBA00022723"/>
    </source>
</evidence>
<evidence type="ECO:0000313" key="19">
    <source>
        <dbReference type="Ensembl" id="ENSSOCP00000001465.1"/>
    </source>
</evidence>
<dbReference type="Gene3D" id="3.40.50.1000">
    <property type="entry name" value="HAD superfamily/HAD-like"/>
    <property type="match status" value="1"/>
</dbReference>
<dbReference type="SUPFAM" id="SSF81653">
    <property type="entry name" value="Calcium ATPase, transduction domain A"/>
    <property type="match status" value="1"/>
</dbReference>
<keyword evidence="10" id="KW-0187">Copper transport</keyword>
<evidence type="ECO:0000259" key="18">
    <source>
        <dbReference type="PROSITE" id="PS50846"/>
    </source>
</evidence>
<name>A0A8D0KQ49_STROC</name>
<evidence type="ECO:0000256" key="15">
    <source>
        <dbReference type="ARBA" id="ARBA00023065"/>
    </source>
</evidence>
<evidence type="ECO:0000256" key="4">
    <source>
        <dbReference type="ARBA" id="ARBA00012517"/>
    </source>
</evidence>
<sequence>MGFDATLPDSNPQPVLPDTIFLTIPTQSTLTSKQICSTLLKNKGIMDVKMSSDQKTAVVTFISSIINGKQIIQMVPGVDLNISAPEVTPGTCEDSSWSQASSIVLRLKVEGMTCHSCTSTIEGKIGKLQGIQRIKVSLDNQEAVVVYHPHLITAEEIKHQIEVAGFTASFKKQPRPLKLSAVDLERLKNTQTKGSETALKENSNVNDTKTIVFRIDGMHCRSCVLNIQSTVSALPSVTSIVVSLEKKTAIINYNPNLISIDVLRKAIEAVSPETFKVSLPDEYENVALFPMLASPLKSAHPALKDASQPLTQFVVINIEGMTCNSCVQSIEGVISQKAGVKSIRVSLSNRNGTIEYDPLQTCPEDLRSSIEDIGFDASLSGEAMPVTKKPGNTVIAGSINQNGSLLISATHVGADTTLSQIVKLVEEAQTSKAPIQQFADKLSGYFVPSIVAVSVVTLFAWIIIGFVDFEIVEKYFLGYNKSISAAEVIIRFAFQASITVLCIACPCSLGLATPTAVMVGTGVGAQNGILIKGGEPLEMAHKVKVVVFDKTGTITHGTPEVMQVKFLVESNELPHNKMLAIVGTAEGNSEHPLGVAITKYCKKELDSETLGTCTDFQVVPGCGISCKVTNIEGSFLVIHVVVGCYFLPSATMTSQKYSVLIGNREWMNRNGLLVKNEIDKAMTEHERRGRTAVLAAVDGMLCGLIAIADTVKPEAELAVYTLKSMGLEVVLMTGDNSKTARSIASQVGITKVFAEVLPSHKVAKVKQLQDEGKRVAMVGDGINDSPALAMANVGIAIGTGTDVAIEAADVVLIRDDLMDVVASIDLSRKTVKRIRINFVFALIYNLIGVPIAAGVFLPIGLVLQPWMGSAAMAASSVSVVLSSLLLKMYQKPSSEKLEFRARGQMRHKSPSEISVHIGIDETGTGSPKLSLMDRIINYSRASINSLFSDKRSVNSIVLNEPDKHSLLVGDFGEDDDTAL</sequence>
<dbReference type="GO" id="GO:0005524">
    <property type="term" value="F:ATP binding"/>
    <property type="evidence" value="ECO:0007669"/>
    <property type="project" value="UniProtKB-UniRule"/>
</dbReference>
<proteinExistence type="inferred from homology"/>
<dbReference type="InterPro" id="IPR023299">
    <property type="entry name" value="ATPase_P-typ_cyto_dom_N"/>
</dbReference>
<evidence type="ECO:0000256" key="10">
    <source>
        <dbReference type="ARBA" id="ARBA00022796"/>
    </source>
</evidence>
<evidence type="ECO:0000256" key="5">
    <source>
        <dbReference type="ARBA" id="ARBA00022448"/>
    </source>
</evidence>
<dbReference type="InterPro" id="IPR017969">
    <property type="entry name" value="Heavy-metal-associated_CS"/>
</dbReference>
<dbReference type="FunFam" id="3.30.70.100:FF:000001">
    <property type="entry name" value="ATPase copper transporting beta"/>
    <property type="match status" value="1"/>
</dbReference>
<evidence type="ECO:0000256" key="17">
    <source>
        <dbReference type="RuleBase" id="RU362081"/>
    </source>
</evidence>
<feature type="transmembrane region" description="Helical" evidence="17">
    <location>
        <begin position="445"/>
        <end position="467"/>
    </location>
</feature>
<dbReference type="Gene3D" id="1.20.1110.10">
    <property type="entry name" value="Calcium-transporting ATPase, transmembrane domain"/>
    <property type="match status" value="2"/>
</dbReference>
<keyword evidence="20" id="KW-1185">Reference proteome</keyword>
<evidence type="ECO:0000256" key="9">
    <source>
        <dbReference type="ARBA" id="ARBA00022741"/>
    </source>
</evidence>
<dbReference type="SUPFAM" id="SSF81665">
    <property type="entry name" value="Calcium ATPase, transmembrane domain M"/>
    <property type="match status" value="1"/>
</dbReference>
<feature type="transmembrane region" description="Helical" evidence="17">
    <location>
        <begin position="838"/>
        <end position="860"/>
    </location>
</feature>
<dbReference type="InterPro" id="IPR059000">
    <property type="entry name" value="ATPase_P-type_domA"/>
</dbReference>
<dbReference type="AlphaFoldDB" id="A0A8D0KQ49"/>
<dbReference type="PROSITE" id="PS50846">
    <property type="entry name" value="HMA_2"/>
    <property type="match status" value="3"/>
</dbReference>
<feature type="domain" description="HMA" evidence="18">
    <location>
        <begin position="312"/>
        <end position="378"/>
    </location>
</feature>
<dbReference type="SUPFAM" id="SSF81660">
    <property type="entry name" value="Metal cation-transporting ATPase, ATP-binding domain N"/>
    <property type="match status" value="1"/>
</dbReference>
<feature type="domain" description="HMA" evidence="18">
    <location>
        <begin position="103"/>
        <end position="169"/>
    </location>
</feature>
<dbReference type="InterPro" id="IPR036412">
    <property type="entry name" value="HAD-like_sf"/>
</dbReference>
<reference evidence="19" key="2">
    <citation type="submission" date="2025-09" db="UniProtKB">
        <authorList>
            <consortium name="Ensembl"/>
        </authorList>
    </citation>
    <scope>IDENTIFICATION</scope>
</reference>
<dbReference type="SFLD" id="SFLDF00027">
    <property type="entry name" value="p-type_atpase"/>
    <property type="match status" value="1"/>
</dbReference>
<evidence type="ECO:0000256" key="1">
    <source>
        <dbReference type="ARBA" id="ARBA00004166"/>
    </source>
</evidence>
<evidence type="ECO:0000256" key="2">
    <source>
        <dbReference type="ARBA" id="ARBA00004651"/>
    </source>
</evidence>
<dbReference type="Ensembl" id="ENSSOCT00000001502.1">
    <property type="protein sequence ID" value="ENSSOCP00000001465.1"/>
    <property type="gene ID" value="ENSSOCG00000000539.1"/>
</dbReference>
<organism evidence="19 20">
    <name type="scientific">Strix occidentalis caurina</name>
    <name type="common">northern spotted owl</name>
    <dbReference type="NCBI Taxonomy" id="311401"/>
    <lineage>
        <taxon>Eukaryota</taxon>
        <taxon>Metazoa</taxon>
        <taxon>Chordata</taxon>
        <taxon>Craniata</taxon>
        <taxon>Vertebrata</taxon>
        <taxon>Euteleostomi</taxon>
        <taxon>Archelosauria</taxon>
        <taxon>Archosauria</taxon>
        <taxon>Dinosauria</taxon>
        <taxon>Saurischia</taxon>
        <taxon>Theropoda</taxon>
        <taxon>Coelurosauria</taxon>
        <taxon>Aves</taxon>
        <taxon>Neognathae</taxon>
        <taxon>Neoaves</taxon>
        <taxon>Telluraves</taxon>
        <taxon>Strigiformes</taxon>
        <taxon>Strigidae</taxon>
        <taxon>Strix</taxon>
    </lineage>
</organism>
<dbReference type="Pfam" id="PF00403">
    <property type="entry name" value="HMA"/>
    <property type="match status" value="3"/>
</dbReference>
<keyword evidence="5" id="KW-0813">Transport</keyword>
<dbReference type="InterPro" id="IPR001757">
    <property type="entry name" value="P_typ_ATPase"/>
</dbReference>
<dbReference type="GO" id="GO:0005507">
    <property type="term" value="F:copper ion binding"/>
    <property type="evidence" value="ECO:0007669"/>
    <property type="project" value="InterPro"/>
</dbReference>
<dbReference type="InterPro" id="IPR023214">
    <property type="entry name" value="HAD_sf"/>
</dbReference>
<dbReference type="SUPFAM" id="SSF56784">
    <property type="entry name" value="HAD-like"/>
    <property type="match status" value="1"/>
</dbReference>
<evidence type="ECO:0000256" key="13">
    <source>
        <dbReference type="ARBA" id="ARBA00022989"/>
    </source>
</evidence>
<keyword evidence="14" id="KW-0186">Copper</keyword>
<dbReference type="NCBIfam" id="TIGR01494">
    <property type="entry name" value="ATPase_P-type"/>
    <property type="match status" value="1"/>
</dbReference>
<dbReference type="Proteomes" id="UP000694551">
    <property type="component" value="Unplaced"/>
</dbReference>
<dbReference type="FunFam" id="3.30.70.100:FF:000026">
    <property type="entry name" value="ATPase copper transporting alpha"/>
    <property type="match status" value="1"/>
</dbReference>
<dbReference type="PANTHER" id="PTHR46594:SF4">
    <property type="entry name" value="P-TYPE CATION-TRANSPORTING ATPASE"/>
    <property type="match status" value="1"/>
</dbReference>
<dbReference type="FunFam" id="3.40.50.1000:FF:000230">
    <property type="entry name" value="copper-transporting ATPase 1 isoform X1"/>
    <property type="match status" value="1"/>
</dbReference>
<feature type="transmembrane region" description="Helical" evidence="17">
    <location>
        <begin position="866"/>
        <end position="886"/>
    </location>
</feature>
<evidence type="ECO:0000256" key="14">
    <source>
        <dbReference type="ARBA" id="ARBA00023008"/>
    </source>
</evidence>
<comment type="similarity">
    <text evidence="3 17">Belongs to the cation transport ATPase (P-type) (TC 3.A.3) family. Type IB subfamily.</text>
</comment>
<dbReference type="GO" id="GO:0140581">
    <property type="term" value="F:P-type monovalent copper transporter activity"/>
    <property type="evidence" value="ECO:0007669"/>
    <property type="project" value="UniProtKB-EC"/>
</dbReference>
<dbReference type="Pfam" id="PF00702">
    <property type="entry name" value="Hydrolase"/>
    <property type="match status" value="1"/>
</dbReference>
<evidence type="ECO:0000256" key="16">
    <source>
        <dbReference type="ARBA" id="ARBA00023136"/>
    </source>
</evidence>
<evidence type="ECO:0000256" key="8">
    <source>
        <dbReference type="ARBA" id="ARBA00022737"/>
    </source>
</evidence>
<keyword evidence="6 17" id="KW-0812">Transmembrane</keyword>
<feature type="domain" description="HMA" evidence="18">
    <location>
        <begin position="209"/>
        <end position="275"/>
    </location>
</feature>
<dbReference type="InterPro" id="IPR008250">
    <property type="entry name" value="ATPase_P-typ_transduc_dom_A_sf"/>
</dbReference>
<keyword evidence="12" id="KW-1278">Translocase</keyword>
<accession>A0A8D0KQ49</accession>
<dbReference type="InterPro" id="IPR036163">
    <property type="entry name" value="HMA_dom_sf"/>
</dbReference>
<evidence type="ECO:0000256" key="3">
    <source>
        <dbReference type="ARBA" id="ARBA00006024"/>
    </source>
</evidence>
<dbReference type="Gene3D" id="3.30.70.100">
    <property type="match status" value="3"/>
</dbReference>
<dbReference type="InterPro" id="IPR044492">
    <property type="entry name" value="P_typ_ATPase_HD_dom"/>
</dbReference>
<dbReference type="PRINTS" id="PR00942">
    <property type="entry name" value="CUATPASEI"/>
</dbReference>
<dbReference type="SFLD" id="SFLDG00002">
    <property type="entry name" value="C1.7:_P-type_atpase_like"/>
    <property type="match status" value="1"/>
</dbReference>
<dbReference type="InterPro" id="IPR023298">
    <property type="entry name" value="ATPase_P-typ_TM_dom_sf"/>
</dbReference>
<protein>
    <recommendedName>
        <fullName evidence="4">P-type Cu(+) transporter</fullName>
        <ecNumber evidence="4">7.2.2.8</ecNumber>
    </recommendedName>
</protein>
<dbReference type="PANTHER" id="PTHR46594">
    <property type="entry name" value="P-TYPE CATION-TRANSPORTING ATPASE"/>
    <property type="match status" value="1"/>
</dbReference>
<dbReference type="EC" id="7.2.2.8" evidence="4"/>
<dbReference type="SUPFAM" id="SSF55008">
    <property type="entry name" value="HMA, heavy metal-associated domain"/>
    <property type="match status" value="3"/>
</dbReference>
<dbReference type="GO" id="GO:0005802">
    <property type="term" value="C:trans-Golgi network"/>
    <property type="evidence" value="ECO:0007669"/>
    <property type="project" value="UniProtKB-ARBA"/>
</dbReference>
<evidence type="ECO:0000256" key="6">
    <source>
        <dbReference type="ARBA" id="ARBA00022692"/>
    </source>
</evidence>
<dbReference type="PROSITE" id="PS01047">
    <property type="entry name" value="HMA_1"/>
    <property type="match status" value="3"/>
</dbReference>
<keyword evidence="13 17" id="KW-1133">Transmembrane helix</keyword>
<comment type="subcellular location">
    <subcellularLocation>
        <location evidence="2">Cell membrane</location>
        <topology evidence="2">Multi-pass membrane protein</topology>
    </subcellularLocation>
    <subcellularLocation>
        <location evidence="1">Golgi apparatus</location>
        <location evidence="1">trans-Golgi network membrane</location>
        <topology evidence="1">Multi-pass membrane protein</topology>
    </subcellularLocation>
    <subcellularLocation>
        <location evidence="17">Membrane</location>
    </subcellularLocation>
</comment>
<dbReference type="FunFam" id="3.40.1110.10:FF:000023">
    <property type="entry name" value="Copper-transporting ATPase 1, putative"/>
    <property type="match status" value="2"/>
</dbReference>
<dbReference type="GO" id="GO:0016887">
    <property type="term" value="F:ATP hydrolysis activity"/>
    <property type="evidence" value="ECO:0007669"/>
    <property type="project" value="InterPro"/>
</dbReference>
<dbReference type="InterPro" id="IPR006122">
    <property type="entry name" value="HMA_Cu_ion-bd"/>
</dbReference>
<keyword evidence="8" id="KW-0677">Repeat</keyword>
<keyword evidence="9 17" id="KW-0547">Nucleotide-binding</keyword>
<dbReference type="PROSITE" id="PS00154">
    <property type="entry name" value="ATPASE_E1_E2"/>
    <property type="match status" value="1"/>
</dbReference>
<dbReference type="NCBIfam" id="TIGR00003">
    <property type="entry name" value="copper ion binding protein"/>
    <property type="match status" value="2"/>
</dbReference>
<keyword evidence="11 17" id="KW-0067">ATP-binding</keyword>
<dbReference type="Gene3D" id="3.40.1110.10">
    <property type="entry name" value="Calcium-transporting ATPase, cytoplasmic domain N"/>
    <property type="match status" value="1"/>
</dbReference>
<dbReference type="GO" id="GO:0030003">
    <property type="term" value="P:intracellular monoatomic cation homeostasis"/>
    <property type="evidence" value="ECO:0007669"/>
    <property type="project" value="UniProtKB-ARBA"/>
</dbReference>
<keyword evidence="15" id="KW-0406">Ion transport</keyword>
<keyword evidence="7 17" id="KW-0479">Metal-binding</keyword>
<reference evidence="19" key="1">
    <citation type="submission" date="2025-08" db="UniProtKB">
        <authorList>
            <consortium name="Ensembl"/>
        </authorList>
    </citation>
    <scope>IDENTIFICATION</scope>
</reference>
<evidence type="ECO:0000313" key="20">
    <source>
        <dbReference type="Proteomes" id="UP000694551"/>
    </source>
</evidence>
<dbReference type="FunFam" id="1.20.1110.10:FF:000022">
    <property type="entry name" value="copper-transporting ATPase 1 isoform X2"/>
    <property type="match status" value="1"/>
</dbReference>
<comment type="caution">
    <text evidence="17">Lacks conserved residue(s) required for the propagation of feature annotation.</text>
</comment>
<dbReference type="InterPro" id="IPR018303">
    <property type="entry name" value="ATPase_P-typ_P_site"/>
</dbReference>
<dbReference type="FunFam" id="3.30.70.100:FF:000009">
    <property type="entry name" value="ATPase copper transporting beta"/>
    <property type="match status" value="1"/>
</dbReference>
<dbReference type="CDD" id="cd00371">
    <property type="entry name" value="HMA"/>
    <property type="match status" value="3"/>
</dbReference>
<dbReference type="InterPro" id="IPR006121">
    <property type="entry name" value="HMA_dom"/>
</dbReference>
<dbReference type="PRINTS" id="PR00119">
    <property type="entry name" value="CATATPASE"/>
</dbReference>
<evidence type="ECO:0000256" key="12">
    <source>
        <dbReference type="ARBA" id="ARBA00022967"/>
    </source>
</evidence>
<dbReference type="Pfam" id="PF00122">
    <property type="entry name" value="E1-E2_ATPase"/>
    <property type="match status" value="1"/>
</dbReference>
<dbReference type="GO" id="GO:0005886">
    <property type="term" value="C:plasma membrane"/>
    <property type="evidence" value="ECO:0007669"/>
    <property type="project" value="UniProtKB-SubCell"/>
</dbReference>
<dbReference type="NCBIfam" id="TIGR01525">
    <property type="entry name" value="ATPase-IB_hvy"/>
    <property type="match status" value="1"/>
</dbReference>
<dbReference type="InterPro" id="IPR027256">
    <property type="entry name" value="P-typ_ATPase_IB"/>
</dbReference>
<dbReference type="SFLD" id="SFLDS00003">
    <property type="entry name" value="Haloacid_Dehalogenase"/>
    <property type="match status" value="1"/>
</dbReference>
<evidence type="ECO:0000256" key="11">
    <source>
        <dbReference type="ARBA" id="ARBA00022840"/>
    </source>
</evidence>